<dbReference type="RefSeq" id="XP_038057657.1">
    <property type="nucleotide sequence ID" value="XM_038201729.1"/>
</dbReference>
<dbReference type="PANTHER" id="PTHR21411:SF0">
    <property type="entry name" value="REGULATORY PROTEIN ZESTE"/>
    <property type="match status" value="1"/>
</dbReference>
<name>A0A914A1F0_PATMI</name>
<feature type="compositionally biased region" description="Polar residues" evidence="1">
    <location>
        <begin position="234"/>
        <end position="251"/>
    </location>
</feature>
<evidence type="ECO:0000313" key="4">
    <source>
        <dbReference type="Proteomes" id="UP000887568"/>
    </source>
</evidence>
<dbReference type="Proteomes" id="UP000887568">
    <property type="component" value="Unplaced"/>
</dbReference>
<dbReference type="OrthoDB" id="6084504at2759"/>
<dbReference type="PANTHER" id="PTHR21411">
    <property type="entry name" value="APONTIC"/>
    <property type="match status" value="1"/>
</dbReference>
<dbReference type="GeneID" id="119729188"/>
<feature type="region of interest" description="Disordered" evidence="1">
    <location>
        <begin position="216"/>
        <end position="325"/>
    </location>
</feature>
<evidence type="ECO:0000256" key="1">
    <source>
        <dbReference type="SAM" id="MobiDB-lite"/>
    </source>
</evidence>
<keyword evidence="4" id="KW-1185">Reference proteome</keyword>
<dbReference type="AlphaFoldDB" id="A0A914A1F0"/>
<organism evidence="3 4">
    <name type="scientific">Patiria miniata</name>
    <name type="common">Bat star</name>
    <name type="synonym">Asterina miniata</name>
    <dbReference type="NCBI Taxonomy" id="46514"/>
    <lineage>
        <taxon>Eukaryota</taxon>
        <taxon>Metazoa</taxon>
        <taxon>Echinodermata</taxon>
        <taxon>Eleutherozoa</taxon>
        <taxon>Asterozoa</taxon>
        <taxon>Asteroidea</taxon>
        <taxon>Valvatacea</taxon>
        <taxon>Valvatida</taxon>
        <taxon>Asterinidae</taxon>
        <taxon>Patiria</taxon>
    </lineage>
</organism>
<feature type="compositionally biased region" description="Basic and acidic residues" evidence="1">
    <location>
        <begin position="140"/>
        <end position="153"/>
    </location>
</feature>
<feature type="compositionally biased region" description="Acidic residues" evidence="1">
    <location>
        <begin position="154"/>
        <end position="164"/>
    </location>
</feature>
<dbReference type="OMA" id="KEEAYKM"/>
<feature type="domain" description="Myb/SANT-like DNA-binding" evidence="2">
    <location>
        <begin position="9"/>
        <end position="84"/>
    </location>
</feature>
<proteinExistence type="predicted"/>
<protein>
    <recommendedName>
        <fullName evidence="2">Myb/SANT-like DNA-binding domain-containing protein</fullName>
    </recommendedName>
</protein>
<dbReference type="Pfam" id="PF13873">
    <property type="entry name" value="Myb_DNA-bind_5"/>
    <property type="match status" value="1"/>
</dbReference>
<dbReference type="EnsemblMetazoa" id="XM_038201729.1">
    <property type="protein sequence ID" value="XP_038057657.1"/>
    <property type="gene ID" value="LOC119729188"/>
</dbReference>
<reference evidence="3" key="1">
    <citation type="submission" date="2022-11" db="UniProtKB">
        <authorList>
            <consortium name="EnsemblMetazoa"/>
        </authorList>
    </citation>
    <scope>IDENTIFICATION</scope>
</reference>
<evidence type="ECO:0000313" key="3">
    <source>
        <dbReference type="EnsemblMetazoa" id="XP_038057657.1"/>
    </source>
</evidence>
<sequence length="389" mass="44584">MRGSDKKTRADNFSEEDKGLLLSLIADHVAVLECRKTDHKNNSAKYKAWASISKKFHRQASHPRNFTQMKDLYRRLKLKAKKEVGLWLKACAESGTGKPLPSSQAVQPDDTSLWVYDLIKPYKEELNPEDEEQEKLLAEAIKERDLSDSFPKTDEDDGVDEDHDNDIVVEPPLDPEVEDGEDIDEEAEDSPDVRVKEEPDFDYIPPVVIKAAAETPSEVVEVTPKPRPERSCVKTASRQRWSPPTAPSTFTDPRRGQKRSHLWDPVAKRRRVLPASELRRSSNGIPPRQSRYSSVFNRRSPWGNTSSIFSREPASVSNRHQDPKEDCMEGMSAYEEAMFQLAQAEHKAKMLVLQTQRRAETAKEEAYKMIWQNSQLQRDLLQLQYENVL</sequence>
<feature type="compositionally biased region" description="Acidic residues" evidence="1">
    <location>
        <begin position="173"/>
        <end position="190"/>
    </location>
</feature>
<feature type="region of interest" description="Disordered" evidence="1">
    <location>
        <begin position="140"/>
        <end position="201"/>
    </location>
</feature>
<accession>A0A914A1F0</accession>
<feature type="compositionally biased region" description="Polar residues" evidence="1">
    <location>
        <begin position="290"/>
        <end position="309"/>
    </location>
</feature>
<dbReference type="InterPro" id="IPR028002">
    <property type="entry name" value="Myb_DNA-bind_5"/>
</dbReference>
<evidence type="ECO:0000259" key="2">
    <source>
        <dbReference type="Pfam" id="PF13873"/>
    </source>
</evidence>